<reference evidence="4" key="1">
    <citation type="journal article" date="2023" name="Mol. Phylogenet. Evol.">
        <title>Genome-scale phylogeny and comparative genomics of the fungal order Sordariales.</title>
        <authorList>
            <person name="Hensen N."/>
            <person name="Bonometti L."/>
            <person name="Westerberg I."/>
            <person name="Brannstrom I.O."/>
            <person name="Guillou S."/>
            <person name="Cros-Aarteil S."/>
            <person name="Calhoun S."/>
            <person name="Haridas S."/>
            <person name="Kuo A."/>
            <person name="Mondo S."/>
            <person name="Pangilinan J."/>
            <person name="Riley R."/>
            <person name="LaButti K."/>
            <person name="Andreopoulos B."/>
            <person name="Lipzen A."/>
            <person name="Chen C."/>
            <person name="Yan M."/>
            <person name="Daum C."/>
            <person name="Ng V."/>
            <person name="Clum A."/>
            <person name="Steindorff A."/>
            <person name="Ohm R.A."/>
            <person name="Martin F."/>
            <person name="Silar P."/>
            <person name="Natvig D.O."/>
            <person name="Lalanne C."/>
            <person name="Gautier V."/>
            <person name="Ament-Velasquez S.L."/>
            <person name="Kruys A."/>
            <person name="Hutchinson M.I."/>
            <person name="Powell A.J."/>
            <person name="Barry K."/>
            <person name="Miller A.N."/>
            <person name="Grigoriev I.V."/>
            <person name="Debuchy R."/>
            <person name="Gladieux P."/>
            <person name="Hiltunen Thoren M."/>
            <person name="Johannesson H."/>
        </authorList>
    </citation>
    <scope>NUCLEOTIDE SEQUENCE</scope>
    <source>
        <strain evidence="4">CBS 315.58</strain>
    </source>
</reference>
<dbReference type="EMBL" id="MU863891">
    <property type="protein sequence ID" value="KAK4203181.1"/>
    <property type="molecule type" value="Genomic_DNA"/>
</dbReference>
<dbReference type="Gene3D" id="3.40.50.720">
    <property type="entry name" value="NAD(P)-binding Rossmann-like Domain"/>
    <property type="match status" value="1"/>
</dbReference>
<comment type="caution">
    <text evidence="4">The sequence shown here is derived from an EMBL/GenBank/DDBJ whole genome shotgun (WGS) entry which is preliminary data.</text>
</comment>
<dbReference type="PANTHER" id="PTHR24320">
    <property type="entry name" value="RETINOL DEHYDROGENASE"/>
    <property type="match status" value="1"/>
</dbReference>
<dbReference type="GO" id="GO:0016491">
    <property type="term" value="F:oxidoreductase activity"/>
    <property type="evidence" value="ECO:0007669"/>
    <property type="project" value="UniProtKB-KW"/>
</dbReference>
<evidence type="ECO:0000256" key="2">
    <source>
        <dbReference type="ARBA" id="ARBA00022857"/>
    </source>
</evidence>
<sequence>MGYLDAFFEAPLTRLVGRYVPVPLPAEGTFAGQNVLIVGATSGLGLAAAVHFATLGANVIITSRVASRADEAKRHIEEATGPSRKGDISCLELDLERYDSCTSFMAKLKSSVPGPAALDVAIVNGGIVNNTWEEGPHGWERTIQINTIGSTLMGLLLLGWMRGARDLRPSPAHLVFLSSRECFDPDLDELTKWSQREGGVLRQVCSKKNWPGHWWDAEPNYAVSKLLLMFTIDEISRLARGPDGDPLVVVNSVCPGMVNTQIGRNIAARSWFHALCTWLVLFITAKTADSGARLLIMTALKPKENHGEYCNFFLTPDQSRRKVAGYFGREKAKALQRVVWKEVIDELKANVPELQAGLDGGL</sequence>
<protein>
    <submittedName>
        <fullName evidence="4">Retinol dehydrogenase</fullName>
    </submittedName>
</protein>
<evidence type="ECO:0000313" key="5">
    <source>
        <dbReference type="Proteomes" id="UP001303160"/>
    </source>
</evidence>
<evidence type="ECO:0000256" key="1">
    <source>
        <dbReference type="ARBA" id="ARBA00006484"/>
    </source>
</evidence>
<dbReference type="InterPro" id="IPR002347">
    <property type="entry name" value="SDR_fam"/>
</dbReference>
<dbReference type="Proteomes" id="UP001303160">
    <property type="component" value="Unassembled WGS sequence"/>
</dbReference>
<accession>A0AAN7AVW9</accession>
<organism evidence="4 5">
    <name type="scientific">Triangularia verruculosa</name>
    <dbReference type="NCBI Taxonomy" id="2587418"/>
    <lineage>
        <taxon>Eukaryota</taxon>
        <taxon>Fungi</taxon>
        <taxon>Dikarya</taxon>
        <taxon>Ascomycota</taxon>
        <taxon>Pezizomycotina</taxon>
        <taxon>Sordariomycetes</taxon>
        <taxon>Sordariomycetidae</taxon>
        <taxon>Sordariales</taxon>
        <taxon>Podosporaceae</taxon>
        <taxon>Triangularia</taxon>
    </lineage>
</organism>
<dbReference type="SUPFAM" id="SSF51735">
    <property type="entry name" value="NAD(P)-binding Rossmann-fold domains"/>
    <property type="match status" value="1"/>
</dbReference>
<comment type="similarity">
    <text evidence="1">Belongs to the short-chain dehydrogenases/reductases (SDR) family.</text>
</comment>
<name>A0AAN7AVW9_9PEZI</name>
<dbReference type="PRINTS" id="PR00081">
    <property type="entry name" value="GDHRDH"/>
</dbReference>
<keyword evidence="5" id="KW-1185">Reference proteome</keyword>
<gene>
    <name evidence="4" type="ORF">QBC40DRAFT_275171</name>
</gene>
<dbReference type="InterPro" id="IPR036291">
    <property type="entry name" value="NAD(P)-bd_dom_sf"/>
</dbReference>
<keyword evidence="2" id="KW-0521">NADP</keyword>
<reference evidence="4" key="2">
    <citation type="submission" date="2023-05" db="EMBL/GenBank/DDBJ databases">
        <authorList>
            <consortium name="Lawrence Berkeley National Laboratory"/>
            <person name="Steindorff A."/>
            <person name="Hensen N."/>
            <person name="Bonometti L."/>
            <person name="Westerberg I."/>
            <person name="Brannstrom I.O."/>
            <person name="Guillou S."/>
            <person name="Cros-Aarteil S."/>
            <person name="Calhoun S."/>
            <person name="Haridas S."/>
            <person name="Kuo A."/>
            <person name="Mondo S."/>
            <person name="Pangilinan J."/>
            <person name="Riley R."/>
            <person name="Labutti K."/>
            <person name="Andreopoulos B."/>
            <person name="Lipzen A."/>
            <person name="Chen C."/>
            <person name="Yanf M."/>
            <person name="Daum C."/>
            <person name="Ng V."/>
            <person name="Clum A."/>
            <person name="Ohm R."/>
            <person name="Martin F."/>
            <person name="Silar P."/>
            <person name="Natvig D."/>
            <person name="Lalanne C."/>
            <person name="Gautier V."/>
            <person name="Ament-Velasquez S.L."/>
            <person name="Kruys A."/>
            <person name="Hutchinson M.I."/>
            <person name="Powell A.J."/>
            <person name="Barry K."/>
            <person name="Miller A.N."/>
            <person name="Grigoriev I.V."/>
            <person name="Debuchy R."/>
            <person name="Gladieux P."/>
            <person name="Thoren M.H."/>
            <person name="Johannesson H."/>
        </authorList>
    </citation>
    <scope>NUCLEOTIDE SEQUENCE</scope>
    <source>
        <strain evidence="4">CBS 315.58</strain>
    </source>
</reference>
<dbReference type="Pfam" id="PF00106">
    <property type="entry name" value="adh_short"/>
    <property type="match status" value="1"/>
</dbReference>
<keyword evidence="3" id="KW-0560">Oxidoreductase</keyword>
<dbReference type="PANTHER" id="PTHR24320:SF252">
    <property type="entry name" value="DEHYDROGENASE_REDUCTASE FAMILY PROTEIN, PUTATIVE (AFU_ORTHOLOGUE AFUA_3G08550)-RELATED"/>
    <property type="match status" value="1"/>
</dbReference>
<evidence type="ECO:0000256" key="3">
    <source>
        <dbReference type="ARBA" id="ARBA00023002"/>
    </source>
</evidence>
<evidence type="ECO:0000313" key="4">
    <source>
        <dbReference type="EMBL" id="KAK4203181.1"/>
    </source>
</evidence>
<proteinExistence type="inferred from homology"/>
<dbReference type="AlphaFoldDB" id="A0AAN7AVW9"/>